<dbReference type="InterPro" id="IPR007372">
    <property type="entry name" value="Lipid/polyisoprenoid-bd_YceI"/>
</dbReference>
<dbReference type="Pfam" id="PF04264">
    <property type="entry name" value="YceI"/>
    <property type="match status" value="1"/>
</dbReference>
<accession>A0A3B0RE41</accession>
<dbReference type="EMBL" id="UOED01000056">
    <property type="protein sequence ID" value="VAV90249.1"/>
    <property type="molecule type" value="Genomic_DNA"/>
</dbReference>
<sequence length="195" mass="21756">MAISKIISFCAIFLFSITAAHADWILDQEKSNLSYGSIKKNSIGESNHFQHLKGRITEGGDITLLIDLSSVETWVDIRNARMKEFLFQVTDYPVASLKGQIDMAMFKKLKVGGQMPIDMAFDFNLHGQTQVIESEITVLRLSEKTIVVVPNGIIFLDAEKFNLLSGLKKLKELAKLPSISSAIPVVFHLTFNQVP</sequence>
<gene>
    <name evidence="2" type="ORF">MNBD_ALPHA02-770</name>
</gene>
<organism evidence="2">
    <name type="scientific">hydrothermal vent metagenome</name>
    <dbReference type="NCBI Taxonomy" id="652676"/>
    <lineage>
        <taxon>unclassified sequences</taxon>
        <taxon>metagenomes</taxon>
        <taxon>ecological metagenomes</taxon>
    </lineage>
</organism>
<proteinExistence type="predicted"/>
<protein>
    <recommendedName>
        <fullName evidence="1">Lipid/polyisoprenoid-binding YceI-like domain-containing protein</fullName>
    </recommendedName>
</protein>
<feature type="domain" description="Lipid/polyisoprenoid-binding YceI-like" evidence="1">
    <location>
        <begin position="23"/>
        <end position="192"/>
    </location>
</feature>
<dbReference type="AlphaFoldDB" id="A0A3B0RE41"/>
<evidence type="ECO:0000259" key="1">
    <source>
        <dbReference type="SMART" id="SM00867"/>
    </source>
</evidence>
<evidence type="ECO:0000313" key="2">
    <source>
        <dbReference type="EMBL" id="VAV90249.1"/>
    </source>
</evidence>
<dbReference type="Gene3D" id="2.40.128.110">
    <property type="entry name" value="Lipid/polyisoprenoid-binding, YceI-like"/>
    <property type="match status" value="1"/>
</dbReference>
<dbReference type="InterPro" id="IPR027016">
    <property type="entry name" value="UCP029811"/>
</dbReference>
<name>A0A3B0RE41_9ZZZZ</name>
<dbReference type="PIRSF" id="PIRSF029811">
    <property type="entry name" value="UCP029811"/>
    <property type="match status" value="1"/>
</dbReference>
<dbReference type="SMART" id="SM00867">
    <property type="entry name" value="YceI"/>
    <property type="match status" value="1"/>
</dbReference>
<dbReference type="InterPro" id="IPR036761">
    <property type="entry name" value="TTHA0802/YceI-like_sf"/>
</dbReference>
<dbReference type="SUPFAM" id="SSF101874">
    <property type="entry name" value="YceI-like"/>
    <property type="match status" value="1"/>
</dbReference>
<reference evidence="2" key="1">
    <citation type="submission" date="2018-06" db="EMBL/GenBank/DDBJ databases">
        <authorList>
            <person name="Zhirakovskaya E."/>
        </authorList>
    </citation>
    <scope>NUCLEOTIDE SEQUENCE</scope>
</reference>